<protein>
    <submittedName>
        <fullName evidence="1">GTPase</fullName>
    </submittedName>
</protein>
<comment type="caution">
    <text evidence="1">The sequence shown here is derived from an EMBL/GenBank/DDBJ whole genome shotgun (WGS) entry which is preliminary data.</text>
</comment>
<evidence type="ECO:0000313" key="2">
    <source>
        <dbReference type="Proteomes" id="UP001227964"/>
    </source>
</evidence>
<sequence>MEGMILKPDLRVPEQKTASLSFCHTSPKAFRDWVNQLPMANIGEASRQLYHAIIELNHLFIAPQQRLQLLELIRPKIHFVCSELSRHYLGLAIALPEKQRKIANLSQALQLHAASGYKLCVLEFLDNGGLDKNRKGLATAIHRAISELAATIVRSHQLYCPSPTNSWLECHRLYRFAHRNKLHGLSVNDETLNHRRTSTVEDSYKRILLLGCARPNQLRQTELARVYELFENWTHLVSCGPETDNDSLFVVNMERDTAPVYRSLLEQKPGNDSYNFDTRELSEQITEAQHARHQKDGHSTSDLELPSRVSDTLLTHLSQALGILAKRNFNRIASQGTLEICVGLTATHFFVAGAKTFNEFVSGNDNGRHDQDNQFLKASRRKEDAWAGAHDAGVGDDPMQSADTPINFRNSIGATPDSEQDRRRPQSHHALLINTSPGGYCVAWETGVPASLQAGEILGVREQTNYPWSIAVVRWIRQVRNQGTQAGIELLAPSAAPCGVRLIQKVGNSSEYLRGLLLPEISVVNQAATLITPRLPFQSGSRISLLHDGREDQGTLSRKISATGSISQFELKLHNTGATATAMVNTPAAAGTSEDEFDSLWPSL</sequence>
<dbReference type="Proteomes" id="UP001227964">
    <property type="component" value="Unassembled WGS sequence"/>
</dbReference>
<proteinExistence type="predicted"/>
<keyword evidence="2" id="KW-1185">Reference proteome</keyword>
<accession>A0ABT7ID95</accession>
<evidence type="ECO:0000313" key="1">
    <source>
        <dbReference type="EMBL" id="MDL0432121.1"/>
    </source>
</evidence>
<dbReference type="RefSeq" id="WP_285391277.1">
    <property type="nucleotide sequence ID" value="NZ_JASSVS010000006.1"/>
</dbReference>
<name>A0ABT7ID95_9GAMM</name>
<reference evidence="1 2" key="1">
    <citation type="submission" date="2023-06" db="EMBL/GenBank/DDBJ databases">
        <title>Marinobacter azerbaijanicus a moderately halophilic, isolated from Urmia Lake in Azerbaijan region of Iran.</title>
        <authorList>
            <person name="Sanchez-Porro C."/>
            <person name="Aghdam E.M."/>
            <person name="Saheb S.M."/>
            <person name="Tarhriz V."/>
            <person name="Kazemi E."/>
            <person name="Ammozegar M.A."/>
            <person name="Ventosa A."/>
            <person name="Hejazi M.S."/>
        </authorList>
    </citation>
    <scope>NUCLEOTIDE SEQUENCE [LARGE SCALE GENOMIC DNA]</scope>
    <source>
        <strain evidence="1 2">TBZ242</strain>
    </source>
</reference>
<gene>
    <name evidence="1" type="ORF">QPM17_13320</name>
</gene>
<dbReference type="EMBL" id="JASSVS010000006">
    <property type="protein sequence ID" value="MDL0432121.1"/>
    <property type="molecule type" value="Genomic_DNA"/>
</dbReference>
<organism evidence="1 2">
    <name type="scientific">Marinobacter azerbaijanicus</name>
    <dbReference type="NCBI Taxonomy" id="3050455"/>
    <lineage>
        <taxon>Bacteria</taxon>
        <taxon>Pseudomonadati</taxon>
        <taxon>Pseudomonadota</taxon>
        <taxon>Gammaproteobacteria</taxon>
        <taxon>Pseudomonadales</taxon>
        <taxon>Marinobacteraceae</taxon>
        <taxon>Marinobacter</taxon>
    </lineage>
</organism>